<evidence type="ECO:0000256" key="9">
    <source>
        <dbReference type="ARBA" id="ARBA00023136"/>
    </source>
</evidence>
<accession>A0A552LG18</accession>
<dbReference type="PANTHER" id="PTHR11351:SF31">
    <property type="entry name" value="DESATURASE 1, ISOFORM A-RELATED"/>
    <property type="match status" value="1"/>
</dbReference>
<feature type="transmembrane region" description="Helical" evidence="11">
    <location>
        <begin position="12"/>
        <end position="31"/>
    </location>
</feature>
<name>A0A552LG18_9CHRO</name>
<comment type="caution">
    <text evidence="12">The sequence shown here is derived from an EMBL/GenBank/DDBJ whole genome shotgun (WGS) entry which is preliminary data.</text>
</comment>
<reference evidence="12 13" key="1">
    <citation type="submission" date="2019-01" db="EMBL/GenBank/DDBJ databases">
        <title>Coherence of Microcystis species and biogeography revealed through population genomics.</title>
        <authorList>
            <person name="Perez-Carrascal O.M."/>
            <person name="Terrat Y."/>
            <person name="Giani A."/>
            <person name="Fortin N."/>
            <person name="Tromas N."/>
            <person name="Shapiro B.J."/>
        </authorList>
    </citation>
    <scope>NUCLEOTIDE SEQUENCE [LARGE SCALE GENOMIC DNA]</scope>
    <source>
        <strain evidence="12">Mw_MB_S_20031200_S109D</strain>
    </source>
</reference>
<evidence type="ECO:0000256" key="7">
    <source>
        <dbReference type="ARBA" id="ARBA00023002"/>
    </source>
</evidence>
<gene>
    <name evidence="12" type="ORF">EWV88_19150</name>
</gene>
<feature type="transmembrane region" description="Helical" evidence="11">
    <location>
        <begin position="169"/>
        <end position="189"/>
    </location>
</feature>
<dbReference type="CDD" id="cd01060">
    <property type="entry name" value="Membrane-FADS-like"/>
    <property type="match status" value="1"/>
</dbReference>
<dbReference type="GO" id="GO:0006633">
    <property type="term" value="P:fatty acid biosynthetic process"/>
    <property type="evidence" value="ECO:0007669"/>
    <property type="project" value="UniProtKB-KW"/>
</dbReference>
<evidence type="ECO:0000256" key="8">
    <source>
        <dbReference type="ARBA" id="ARBA00023098"/>
    </source>
</evidence>
<evidence type="ECO:0000256" key="1">
    <source>
        <dbReference type="ARBA" id="ARBA00004141"/>
    </source>
</evidence>
<evidence type="ECO:0000256" key="11">
    <source>
        <dbReference type="SAM" id="Phobius"/>
    </source>
</evidence>
<organism evidence="12 13">
    <name type="scientific">Microcystis wesenbergii Mw_MB_S_20031200_S109D</name>
    <dbReference type="NCBI Taxonomy" id="2486241"/>
    <lineage>
        <taxon>Bacteria</taxon>
        <taxon>Bacillati</taxon>
        <taxon>Cyanobacteriota</taxon>
        <taxon>Cyanophyceae</taxon>
        <taxon>Oscillatoriophycideae</taxon>
        <taxon>Chroococcales</taxon>
        <taxon>Microcystaceae</taxon>
        <taxon>Microcystis</taxon>
    </lineage>
</organism>
<evidence type="ECO:0000256" key="5">
    <source>
        <dbReference type="ARBA" id="ARBA00022832"/>
    </source>
</evidence>
<keyword evidence="5" id="KW-0276">Fatty acid metabolism</keyword>
<dbReference type="AlphaFoldDB" id="A0A552LG18"/>
<dbReference type="PANTHER" id="PTHR11351">
    <property type="entry name" value="ACYL-COA DESATURASE"/>
    <property type="match status" value="1"/>
</dbReference>
<feature type="transmembrane region" description="Helical" evidence="11">
    <location>
        <begin position="37"/>
        <end position="58"/>
    </location>
</feature>
<keyword evidence="9 11" id="KW-0472">Membrane</keyword>
<sequence length="240" mass="28416">MKQFFKINVWNSSLACLASEFASIYAIYLIFSGYVSSLWLALTFIVYMAIQISVSVGLHRYYTHRAFECETFWQYFFALVGTLSFHASPIAFVHAHLTHHNFSDTDKDSHIVGWQFFFVRRYRVLAGMKSRMLIRLARDPFQLFLLDYGALLCFLIFGLLYFISPIFSLFGYVLPVALYFFFTAVHQTISHSRHGPRDMQWLELLMPTCEWRHAYHHKYPNRWDWGKFDMGSHLIRLIKT</sequence>
<keyword evidence="3" id="KW-0444">Lipid biosynthesis</keyword>
<keyword evidence="7" id="KW-0560">Oxidoreductase</keyword>
<dbReference type="InterPro" id="IPR015876">
    <property type="entry name" value="Acyl-CoA_DS"/>
</dbReference>
<evidence type="ECO:0000313" key="12">
    <source>
        <dbReference type="EMBL" id="TRV19140.1"/>
    </source>
</evidence>
<evidence type="ECO:0008006" key="14">
    <source>
        <dbReference type="Google" id="ProtNLM"/>
    </source>
</evidence>
<comment type="subcellular location">
    <subcellularLocation>
        <location evidence="1">Membrane</location>
        <topology evidence="1">Multi-pass membrane protein</topology>
    </subcellularLocation>
</comment>
<keyword evidence="4 11" id="KW-0812">Transmembrane</keyword>
<evidence type="ECO:0000256" key="4">
    <source>
        <dbReference type="ARBA" id="ARBA00022692"/>
    </source>
</evidence>
<feature type="transmembrane region" description="Helical" evidence="11">
    <location>
        <begin position="141"/>
        <end position="163"/>
    </location>
</feature>
<protein>
    <recommendedName>
        <fullName evidence="14">Fatty acid desaturase</fullName>
    </recommendedName>
</protein>
<keyword evidence="10" id="KW-0275">Fatty acid biosynthesis</keyword>
<dbReference type="PRINTS" id="PR00075">
    <property type="entry name" value="FACDDSATRASE"/>
</dbReference>
<evidence type="ECO:0000313" key="13">
    <source>
        <dbReference type="Proteomes" id="UP000318616"/>
    </source>
</evidence>
<dbReference type="Proteomes" id="UP000318616">
    <property type="component" value="Unassembled WGS sequence"/>
</dbReference>
<dbReference type="EMBL" id="SFAP01000237">
    <property type="protein sequence ID" value="TRV19140.1"/>
    <property type="molecule type" value="Genomic_DNA"/>
</dbReference>
<evidence type="ECO:0000256" key="3">
    <source>
        <dbReference type="ARBA" id="ARBA00022516"/>
    </source>
</evidence>
<dbReference type="GO" id="GO:0016020">
    <property type="term" value="C:membrane"/>
    <property type="evidence" value="ECO:0007669"/>
    <property type="project" value="UniProtKB-SubCell"/>
</dbReference>
<keyword evidence="8" id="KW-0443">Lipid metabolism</keyword>
<evidence type="ECO:0000256" key="6">
    <source>
        <dbReference type="ARBA" id="ARBA00022989"/>
    </source>
</evidence>
<dbReference type="GO" id="GO:0016717">
    <property type="term" value="F:oxidoreductase activity, acting on paired donors, with oxidation of a pair of donors resulting in the reduction of molecular oxygen to two molecules of water"/>
    <property type="evidence" value="ECO:0007669"/>
    <property type="project" value="InterPro"/>
</dbReference>
<evidence type="ECO:0000256" key="10">
    <source>
        <dbReference type="ARBA" id="ARBA00023160"/>
    </source>
</evidence>
<keyword evidence="6 11" id="KW-1133">Transmembrane helix</keyword>
<evidence type="ECO:0000256" key="2">
    <source>
        <dbReference type="ARBA" id="ARBA00008749"/>
    </source>
</evidence>
<comment type="similarity">
    <text evidence="2">Belongs to the fatty acid desaturase type 2 family.</text>
</comment>
<proteinExistence type="inferred from homology"/>